<protein>
    <recommendedName>
        <fullName evidence="3">Nucleotide modification associated domain-containing protein</fullName>
    </recommendedName>
</protein>
<sequence length="105" mass="12343">MRRKIMAKLLILRAFFETSNGGYYSPLNRECYTLLPIPEDLSKLGKTPPHLHPEKIIDQCTGEKLSKFYPIEHNNNPINNDPRLDYSLIWILWLFLEIMKTIVVL</sequence>
<dbReference type="HOGENOM" id="CLU_2230492_0_0_2"/>
<organism evidence="1 2">
    <name type="scientific">Staphylothermus marinus (strain ATCC 43588 / DSM 3639 / JCM 9404 / F1)</name>
    <dbReference type="NCBI Taxonomy" id="399550"/>
    <lineage>
        <taxon>Archaea</taxon>
        <taxon>Thermoproteota</taxon>
        <taxon>Thermoprotei</taxon>
        <taxon>Desulfurococcales</taxon>
        <taxon>Desulfurococcaceae</taxon>
        <taxon>Staphylothermus</taxon>
    </lineage>
</organism>
<evidence type="ECO:0008006" key="3">
    <source>
        <dbReference type="Google" id="ProtNLM"/>
    </source>
</evidence>
<keyword evidence="2" id="KW-1185">Reference proteome</keyword>
<evidence type="ECO:0000313" key="1">
    <source>
        <dbReference type="EMBL" id="ABN69195.1"/>
    </source>
</evidence>
<reference evidence="2" key="1">
    <citation type="journal article" date="2009" name="BMC Genomics">
        <title>The complete genome sequence of Staphylothermus marinus reveals differences in sulfur metabolism among heterotrophic Crenarchaeota.</title>
        <authorList>
            <person name="Anderson I.J."/>
            <person name="Dharmarajan L."/>
            <person name="Rodriguez J."/>
            <person name="Hooper S."/>
            <person name="Porat I."/>
            <person name="Ulrich L.E."/>
            <person name="Elkins J.G."/>
            <person name="Mavromatis K."/>
            <person name="Sun H."/>
            <person name="Land M."/>
            <person name="Lapidus A."/>
            <person name="Lucas S."/>
            <person name="Barry K."/>
            <person name="Huber H."/>
            <person name="Zhulin I.B."/>
            <person name="Whitman W.B."/>
            <person name="Mukhopadhyay B."/>
            <person name="Woese C."/>
            <person name="Bristow J."/>
            <person name="Kyrpides N."/>
        </authorList>
    </citation>
    <scope>NUCLEOTIDE SEQUENCE [LARGE SCALE GENOMIC DNA]</scope>
    <source>
        <strain evidence="2">ATCC 43588 / DSM 3639 / JCM 9404 / F1</strain>
    </source>
</reference>
<dbReference type="KEGG" id="smr:Smar_0082"/>
<name>A3DKN5_STAMF</name>
<proteinExistence type="predicted"/>
<dbReference type="STRING" id="399550.Smar_0082"/>
<accession>A3DKN5</accession>
<gene>
    <name evidence="1" type="ordered locus">Smar_0082</name>
</gene>
<dbReference type="EMBL" id="CP000575">
    <property type="protein sequence ID" value="ABN69195.1"/>
    <property type="molecule type" value="Genomic_DNA"/>
</dbReference>
<evidence type="ECO:0000313" key="2">
    <source>
        <dbReference type="Proteomes" id="UP000000254"/>
    </source>
</evidence>
<dbReference type="Proteomes" id="UP000000254">
    <property type="component" value="Chromosome"/>
</dbReference>
<dbReference type="AlphaFoldDB" id="A3DKN5"/>
<dbReference type="eggNOG" id="arCOG14865">
    <property type="taxonomic scope" value="Archaea"/>
</dbReference>
<reference evidence="1 2" key="2">
    <citation type="journal article" date="2009" name="Stand. Genomic Sci.">
        <title>Complete genome sequence of Staphylothermus marinus Stetter and Fiala 1986 type strain F1.</title>
        <authorList>
            <person name="Anderson I.J."/>
            <person name="Sun H."/>
            <person name="Lapidus A."/>
            <person name="Copeland A."/>
            <person name="Glavina Del Rio T."/>
            <person name="Tice H."/>
            <person name="Dalin E."/>
            <person name="Lucas S."/>
            <person name="Barry K."/>
            <person name="Land M."/>
            <person name="Richardson P."/>
            <person name="Huber H."/>
            <person name="Kyrpides N.C."/>
        </authorList>
    </citation>
    <scope>NUCLEOTIDE SEQUENCE [LARGE SCALE GENOMIC DNA]</scope>
    <source>
        <strain evidence="2">ATCC 43588 / DSM 3639 / JCM 9404 / F1</strain>
    </source>
</reference>